<dbReference type="Pfam" id="PF13439">
    <property type="entry name" value="Glyco_transf_4"/>
    <property type="match status" value="1"/>
</dbReference>
<evidence type="ECO:0000313" key="2">
    <source>
        <dbReference type="EMBL" id="OUQ04803.1"/>
    </source>
</evidence>
<dbReference type="EMBL" id="NFLB01000009">
    <property type="protein sequence ID" value="OUQ04803.1"/>
    <property type="molecule type" value="Genomic_DNA"/>
</dbReference>
<protein>
    <recommendedName>
        <fullName evidence="1">Glycosyltransferase subfamily 4-like N-terminal domain-containing protein</fullName>
    </recommendedName>
</protein>
<reference evidence="3" key="1">
    <citation type="submission" date="2017-04" db="EMBL/GenBank/DDBJ databases">
        <title>Function of individual gut microbiota members based on whole genome sequencing of pure cultures obtained from chicken caecum.</title>
        <authorList>
            <person name="Medvecky M."/>
            <person name="Cejkova D."/>
            <person name="Polansky O."/>
            <person name="Karasova D."/>
            <person name="Kubasova T."/>
            <person name="Cizek A."/>
            <person name="Rychlik I."/>
        </authorList>
    </citation>
    <scope>NUCLEOTIDE SEQUENCE [LARGE SCALE GENOMIC DNA]</scope>
    <source>
        <strain evidence="3">An149</strain>
    </source>
</reference>
<sequence length="380" mass="43966">MRSDFLKILIVNGGMLDYGGISAYIMNYYRKMDKKDIIIDFIVQGDGKCLFVDEINNNGGKVFVIPNKSQKLIAHIKKLNYIIKTGNYDIVHAHADAANGLILKIAKKNNIKVRISHCHSTNFFTKSKIKIFFNKVQKKMIFNNANYFWGCSDASCQWLYDDNNYEVINNAIDIEKFRFNNEKRKEYRELLNTKDSFCICQIGHFNYIKNQMYTIKIITELKKNYPTLDFKFYFIGSGLDSEINKLNKLITPEIKENIIFLGRRNDVFNILQAMDLLLMPSIFEGFPVSLVESQAAGIKAIVSKNITDSVSVIPGLIKFLKIDDSDLGEWVENILKSVNYKREDTREKLTEKGFNIEIEAKKLRDRYDKLIEVANDNKSL</sequence>
<dbReference type="AlphaFoldDB" id="A0A1Y4QKK8"/>
<evidence type="ECO:0000313" key="3">
    <source>
        <dbReference type="Proteomes" id="UP000196258"/>
    </source>
</evidence>
<name>A0A1Y4QKK8_9FIRM</name>
<accession>A0A1Y4QKK8</accession>
<dbReference type="Proteomes" id="UP000196258">
    <property type="component" value="Unassembled WGS sequence"/>
</dbReference>
<gene>
    <name evidence="2" type="ORF">B5E91_08980</name>
</gene>
<comment type="caution">
    <text evidence="2">The sequence shown here is derived from an EMBL/GenBank/DDBJ whole genome shotgun (WGS) entry which is preliminary data.</text>
</comment>
<dbReference type="InterPro" id="IPR028098">
    <property type="entry name" value="Glyco_trans_4-like_N"/>
</dbReference>
<dbReference type="Pfam" id="PF13692">
    <property type="entry name" value="Glyco_trans_1_4"/>
    <property type="match status" value="1"/>
</dbReference>
<dbReference type="SUPFAM" id="SSF53756">
    <property type="entry name" value="UDP-Glycosyltransferase/glycogen phosphorylase"/>
    <property type="match status" value="1"/>
</dbReference>
<evidence type="ECO:0000259" key="1">
    <source>
        <dbReference type="Pfam" id="PF13439"/>
    </source>
</evidence>
<dbReference type="PANTHER" id="PTHR12526:SF630">
    <property type="entry name" value="GLYCOSYLTRANSFERASE"/>
    <property type="match status" value="1"/>
</dbReference>
<feature type="domain" description="Glycosyltransferase subfamily 4-like N-terminal" evidence="1">
    <location>
        <begin position="18"/>
        <end position="175"/>
    </location>
</feature>
<dbReference type="PANTHER" id="PTHR12526">
    <property type="entry name" value="GLYCOSYLTRANSFERASE"/>
    <property type="match status" value="1"/>
</dbReference>
<organism evidence="2 3">
    <name type="scientific">Thomasclavelia spiroformis</name>
    <dbReference type="NCBI Taxonomy" id="29348"/>
    <lineage>
        <taxon>Bacteria</taxon>
        <taxon>Bacillati</taxon>
        <taxon>Bacillota</taxon>
        <taxon>Erysipelotrichia</taxon>
        <taxon>Erysipelotrichales</taxon>
        <taxon>Coprobacillaceae</taxon>
        <taxon>Thomasclavelia</taxon>
    </lineage>
</organism>
<dbReference type="Gene3D" id="3.40.50.2000">
    <property type="entry name" value="Glycogen Phosphorylase B"/>
    <property type="match status" value="2"/>
</dbReference>
<proteinExistence type="predicted"/>